<dbReference type="Proteomes" id="UP001165064">
    <property type="component" value="Unassembled WGS sequence"/>
</dbReference>
<accession>A0ACB5SS35</accession>
<protein>
    <submittedName>
        <fullName evidence="1">Unnamed protein product</fullName>
    </submittedName>
</protein>
<evidence type="ECO:0000313" key="1">
    <source>
        <dbReference type="EMBL" id="GME71026.1"/>
    </source>
</evidence>
<proteinExistence type="predicted"/>
<comment type="caution">
    <text evidence="1">The sequence shown here is derived from an EMBL/GenBank/DDBJ whole genome shotgun (WGS) entry which is preliminary data.</text>
</comment>
<dbReference type="EMBL" id="BSXS01000133">
    <property type="protein sequence ID" value="GME71026.1"/>
    <property type="molecule type" value="Genomic_DNA"/>
</dbReference>
<organism evidence="1 2">
    <name type="scientific">Ambrosiozyma monospora</name>
    <name type="common">Yeast</name>
    <name type="synonym">Endomycopsis monosporus</name>
    <dbReference type="NCBI Taxonomy" id="43982"/>
    <lineage>
        <taxon>Eukaryota</taxon>
        <taxon>Fungi</taxon>
        <taxon>Dikarya</taxon>
        <taxon>Ascomycota</taxon>
        <taxon>Saccharomycotina</taxon>
        <taxon>Pichiomycetes</taxon>
        <taxon>Pichiales</taxon>
        <taxon>Pichiaceae</taxon>
        <taxon>Ambrosiozyma</taxon>
    </lineage>
</organism>
<name>A0ACB5SS35_AMBMO</name>
<sequence length="170" mass="19434">MKLIVTSAFTHQYQNQFSLQNKITTITTNPKYKWINTPPLNLEQYQSMDKPFTTEVLQNALKKQLQSNPNSSPGKDGLTLPFLKAIFPQIEEQLVTTFNNLTTTTDLPQQMKPVILKFTPKPGKPTNNINNYRPIALIPTISRLLSKIIANRLQPILDYIILHHKPKPTL</sequence>
<keyword evidence="2" id="KW-1185">Reference proteome</keyword>
<gene>
    <name evidence="1" type="ORF">Amon02_000042600</name>
</gene>
<evidence type="ECO:0000313" key="2">
    <source>
        <dbReference type="Proteomes" id="UP001165064"/>
    </source>
</evidence>
<reference evidence="1" key="1">
    <citation type="submission" date="2023-04" db="EMBL/GenBank/DDBJ databases">
        <title>Ambrosiozyma monospora NBRC 10751.</title>
        <authorList>
            <person name="Ichikawa N."/>
            <person name="Sato H."/>
            <person name="Tonouchi N."/>
        </authorList>
    </citation>
    <scope>NUCLEOTIDE SEQUENCE</scope>
    <source>
        <strain evidence="1">NBRC 10751</strain>
    </source>
</reference>